<dbReference type="OrthoDB" id="6881807at2"/>
<evidence type="ECO:0000256" key="1">
    <source>
        <dbReference type="SAM" id="SignalP"/>
    </source>
</evidence>
<name>A0A1H4TFA9_PSEAG</name>
<protein>
    <submittedName>
        <fullName evidence="2">Uncharacterized protein</fullName>
    </submittedName>
</protein>
<dbReference type="AlphaFoldDB" id="A0A1H4TFA9"/>
<keyword evidence="1" id="KW-0732">Signal</keyword>
<feature type="signal peptide" evidence="1">
    <location>
        <begin position="1"/>
        <end position="23"/>
    </location>
</feature>
<reference evidence="3" key="1">
    <citation type="submission" date="2016-10" db="EMBL/GenBank/DDBJ databases">
        <authorList>
            <person name="Varghese N."/>
            <person name="Submissions S."/>
        </authorList>
    </citation>
    <scope>NUCLEOTIDE SEQUENCE [LARGE SCALE GENOMIC DNA]</scope>
    <source>
        <strain evidence="3">DSM 12111</strain>
    </source>
</reference>
<dbReference type="RefSeq" id="WP_090377530.1">
    <property type="nucleotide sequence ID" value="NZ_FNSC01000001.1"/>
</dbReference>
<evidence type="ECO:0000313" key="2">
    <source>
        <dbReference type="EMBL" id="SEC55203.1"/>
    </source>
</evidence>
<sequence length="170" mass="18617">MRLFIVLLLCLALATCSSQLPRAQVLTPASAELTGKRSFSLIAAEQAVEGDVPFAERYAQLEQLLRAGLSARGYQASPQAQIQVYYWLAVQDSPLDFKVEAAPPTPLGPYQAIHRLRDETGTLRIRLTTPEQHILWEGLVNTGLSPAKDSAELLERATQALLQQIPLASP</sequence>
<keyword evidence="3" id="KW-1185">Reference proteome</keyword>
<evidence type="ECO:0000313" key="3">
    <source>
        <dbReference type="Proteomes" id="UP000242849"/>
    </source>
</evidence>
<feature type="chain" id="PRO_5017183013" evidence="1">
    <location>
        <begin position="24"/>
        <end position="170"/>
    </location>
</feature>
<dbReference type="Proteomes" id="UP000242849">
    <property type="component" value="Unassembled WGS sequence"/>
</dbReference>
<dbReference type="STRING" id="53406.SAMN05421553_1045"/>
<dbReference type="EMBL" id="FNSC01000001">
    <property type="protein sequence ID" value="SEC55203.1"/>
    <property type="molecule type" value="Genomic_DNA"/>
</dbReference>
<gene>
    <name evidence="2" type="ORF">SAMN05421553_1045</name>
</gene>
<accession>A0A1H4TFA9</accession>
<proteinExistence type="predicted"/>
<organism evidence="2 3">
    <name type="scientific">Pseudomonas anguilliseptica</name>
    <dbReference type="NCBI Taxonomy" id="53406"/>
    <lineage>
        <taxon>Bacteria</taxon>
        <taxon>Pseudomonadati</taxon>
        <taxon>Pseudomonadota</taxon>
        <taxon>Gammaproteobacteria</taxon>
        <taxon>Pseudomonadales</taxon>
        <taxon>Pseudomonadaceae</taxon>
        <taxon>Pseudomonas</taxon>
    </lineage>
</organism>